<dbReference type="AlphaFoldDB" id="A0AAV5JJ51"/>
<keyword evidence="2" id="KW-1185">Reference proteome</keyword>
<dbReference type="Proteomes" id="UP001054252">
    <property type="component" value="Unassembled WGS sequence"/>
</dbReference>
<reference evidence="1 2" key="1">
    <citation type="journal article" date="2021" name="Commun. Biol.">
        <title>The genome of Shorea leprosula (Dipterocarpaceae) highlights the ecological relevance of drought in aseasonal tropical rainforests.</title>
        <authorList>
            <person name="Ng K.K.S."/>
            <person name="Kobayashi M.J."/>
            <person name="Fawcett J.A."/>
            <person name="Hatakeyama M."/>
            <person name="Paape T."/>
            <person name="Ng C.H."/>
            <person name="Ang C.C."/>
            <person name="Tnah L.H."/>
            <person name="Lee C.T."/>
            <person name="Nishiyama T."/>
            <person name="Sese J."/>
            <person name="O'Brien M.J."/>
            <person name="Copetti D."/>
            <person name="Mohd Noor M.I."/>
            <person name="Ong R.C."/>
            <person name="Putra M."/>
            <person name="Sireger I.Z."/>
            <person name="Indrioko S."/>
            <person name="Kosugi Y."/>
            <person name="Izuno A."/>
            <person name="Isagi Y."/>
            <person name="Lee S.L."/>
            <person name="Shimizu K.K."/>
        </authorList>
    </citation>
    <scope>NUCLEOTIDE SEQUENCE [LARGE SCALE GENOMIC DNA]</scope>
    <source>
        <strain evidence="1">214</strain>
    </source>
</reference>
<dbReference type="EMBL" id="BPVZ01000034">
    <property type="protein sequence ID" value="GKV11552.1"/>
    <property type="molecule type" value="Genomic_DNA"/>
</dbReference>
<evidence type="ECO:0000313" key="1">
    <source>
        <dbReference type="EMBL" id="GKV11552.1"/>
    </source>
</evidence>
<name>A0AAV5JJ51_9ROSI</name>
<comment type="caution">
    <text evidence="1">The sequence shown here is derived from an EMBL/GenBank/DDBJ whole genome shotgun (WGS) entry which is preliminary data.</text>
</comment>
<organism evidence="1 2">
    <name type="scientific">Rubroshorea leprosula</name>
    <dbReference type="NCBI Taxonomy" id="152421"/>
    <lineage>
        <taxon>Eukaryota</taxon>
        <taxon>Viridiplantae</taxon>
        <taxon>Streptophyta</taxon>
        <taxon>Embryophyta</taxon>
        <taxon>Tracheophyta</taxon>
        <taxon>Spermatophyta</taxon>
        <taxon>Magnoliopsida</taxon>
        <taxon>eudicotyledons</taxon>
        <taxon>Gunneridae</taxon>
        <taxon>Pentapetalae</taxon>
        <taxon>rosids</taxon>
        <taxon>malvids</taxon>
        <taxon>Malvales</taxon>
        <taxon>Dipterocarpaceae</taxon>
        <taxon>Rubroshorea</taxon>
    </lineage>
</organism>
<evidence type="ECO:0008006" key="3">
    <source>
        <dbReference type="Google" id="ProtNLM"/>
    </source>
</evidence>
<proteinExistence type="predicted"/>
<sequence length="504" mass="57379">MVTPLGRSFRASFHFALFQRYNIFDIPSQLFTSNKGFWPRLSRASHITNGNYEPGQDDGREVQQPCPSTDVFNISCKESLTPALRLWSKYLGLAQGSTKDHSASHQFANSTHRAGFLQYDVRKGNTIEHVSKFLDAMGLTLVIKTCAYVSFPNPFSIELIQGTLLCFQPMSVLRENNYFAQSRLYWEVNSEPKEKKTTAHTLVVYVCGQGQDQWITDGAITLPQLLREPSDDDKCNPKYYRYHYFVHHSTMDCFSLRIHHHRAMEGLLEVPNRSASIVEFLDDAPNLFVCALQRTPKFKRRIVRSTLSTVGFGNNSEHAHGYIQLGLKTKTHFVEITFYDEFAPFGKVTVSHSSGTTLPTWNNIKDNPNLDLRIVLEYKRCTRPLGHVWVGLIVSSLTMPFNHLFFALKKDPLTDERFFFNEVECHTLEAGNKIFTEHLEFSSEANHLITLAKLPTLHEAQSTLTSLESSEAADLGDDLANPRHVHISTALSVEERAKMIDLLR</sequence>
<accession>A0AAV5JJ51</accession>
<evidence type="ECO:0000313" key="2">
    <source>
        <dbReference type="Proteomes" id="UP001054252"/>
    </source>
</evidence>
<protein>
    <recommendedName>
        <fullName evidence="3">LAGLIDADG homing endonuclease</fullName>
    </recommendedName>
</protein>
<gene>
    <name evidence="1" type="ORF">SLEP1_g22800</name>
</gene>